<dbReference type="GeneID" id="37107712"/>
<protein>
    <submittedName>
        <fullName evidence="1">Uncharacterized protein</fullName>
    </submittedName>
</protein>
<proteinExistence type="predicted"/>
<comment type="caution">
    <text evidence="1">The sequence shown here is derived from an EMBL/GenBank/DDBJ whole genome shotgun (WGS) entry which is preliminary data.</text>
</comment>
<organism evidence="1 2">
    <name type="scientific">Aspergillus sclerotioniger CBS 115572</name>
    <dbReference type="NCBI Taxonomy" id="1450535"/>
    <lineage>
        <taxon>Eukaryota</taxon>
        <taxon>Fungi</taxon>
        <taxon>Dikarya</taxon>
        <taxon>Ascomycota</taxon>
        <taxon>Pezizomycotina</taxon>
        <taxon>Eurotiomycetes</taxon>
        <taxon>Eurotiomycetidae</taxon>
        <taxon>Eurotiales</taxon>
        <taxon>Aspergillaceae</taxon>
        <taxon>Aspergillus</taxon>
        <taxon>Aspergillus subgen. Circumdati</taxon>
    </lineage>
</organism>
<dbReference type="EMBL" id="MSFK01000001">
    <property type="protein sequence ID" value="PWY96160.1"/>
    <property type="molecule type" value="Genomic_DNA"/>
</dbReference>
<evidence type="ECO:0000313" key="2">
    <source>
        <dbReference type="Proteomes" id="UP000246702"/>
    </source>
</evidence>
<dbReference type="AlphaFoldDB" id="A0A317XGR1"/>
<evidence type="ECO:0000313" key="1">
    <source>
        <dbReference type="EMBL" id="PWY96160.1"/>
    </source>
</evidence>
<gene>
    <name evidence="1" type="ORF">BO94DRAFT_1199</name>
</gene>
<name>A0A317XGR1_9EURO</name>
<reference evidence="1 2" key="1">
    <citation type="submission" date="2016-12" db="EMBL/GenBank/DDBJ databases">
        <title>The genomes of Aspergillus section Nigri reveals drivers in fungal speciation.</title>
        <authorList>
            <consortium name="DOE Joint Genome Institute"/>
            <person name="Vesth T.C."/>
            <person name="Nybo J."/>
            <person name="Theobald S."/>
            <person name="Brandl J."/>
            <person name="Frisvad J.C."/>
            <person name="Nielsen K.F."/>
            <person name="Lyhne E.K."/>
            <person name="Kogle M.E."/>
            <person name="Kuo A."/>
            <person name="Riley R."/>
            <person name="Clum A."/>
            <person name="Nolan M."/>
            <person name="Lipzen A."/>
            <person name="Salamov A."/>
            <person name="Henrissat B."/>
            <person name="Wiebenga A."/>
            <person name="De Vries R.P."/>
            <person name="Grigoriev I.V."/>
            <person name="Mortensen U.H."/>
            <person name="Andersen M.R."/>
            <person name="Baker S.E."/>
        </authorList>
    </citation>
    <scope>NUCLEOTIDE SEQUENCE [LARGE SCALE GENOMIC DNA]</scope>
    <source>
        <strain evidence="1 2">CBS 115572</strain>
    </source>
</reference>
<keyword evidence="2" id="KW-1185">Reference proteome</keyword>
<sequence length="59" mass="6450">MLQYLFISLPAIPVNGAAPSYNTTNPRYDADDIETVSRHKFCLLISSAVGQQLGSYMGN</sequence>
<accession>A0A317XGR1</accession>
<dbReference type="OrthoDB" id="4367324at2759"/>
<dbReference type="Proteomes" id="UP000246702">
    <property type="component" value="Unassembled WGS sequence"/>
</dbReference>
<dbReference type="RefSeq" id="XP_025472921.1">
    <property type="nucleotide sequence ID" value="XM_025605569.1"/>
</dbReference>